<dbReference type="Pfam" id="PF00528">
    <property type="entry name" value="BPD_transp_1"/>
    <property type="match status" value="1"/>
</dbReference>
<comment type="caution">
    <text evidence="9">The sequence shown here is derived from an EMBL/GenBank/DDBJ whole genome shotgun (WGS) entry which is preliminary data.</text>
</comment>
<evidence type="ECO:0000313" key="10">
    <source>
        <dbReference type="Proteomes" id="UP000615687"/>
    </source>
</evidence>
<evidence type="ECO:0000313" key="9">
    <source>
        <dbReference type="EMBL" id="MBD8877726.1"/>
    </source>
</evidence>
<comment type="similarity">
    <text evidence="7">Belongs to the binding-protein-dependent transport system permease family.</text>
</comment>
<feature type="transmembrane region" description="Helical" evidence="7">
    <location>
        <begin position="29"/>
        <end position="46"/>
    </location>
</feature>
<evidence type="ECO:0000256" key="4">
    <source>
        <dbReference type="ARBA" id="ARBA00022692"/>
    </source>
</evidence>
<reference evidence="9 10" key="1">
    <citation type="submission" date="2020-09" db="EMBL/GenBank/DDBJ databases">
        <title>The genome sequence of type strain Labrenzia polysiphoniae KACC 19711.</title>
        <authorList>
            <person name="Liu Y."/>
        </authorList>
    </citation>
    <scope>NUCLEOTIDE SEQUENCE [LARGE SCALE GENOMIC DNA]</scope>
    <source>
        <strain evidence="9 10">KACC 19711</strain>
    </source>
</reference>
<name>A0ABR9CCV0_9HYPH</name>
<keyword evidence="4 7" id="KW-0812">Transmembrane</keyword>
<evidence type="ECO:0000256" key="2">
    <source>
        <dbReference type="ARBA" id="ARBA00022448"/>
    </source>
</evidence>
<dbReference type="InterPro" id="IPR035906">
    <property type="entry name" value="MetI-like_sf"/>
</dbReference>
<gene>
    <name evidence="9" type="primary">phnE</name>
    <name evidence="9" type="ORF">IG617_15615</name>
</gene>
<dbReference type="PANTHER" id="PTHR30043:SF1">
    <property type="entry name" value="ABC TRANSPORT SYSTEM PERMEASE PROTEIN P69"/>
    <property type="match status" value="1"/>
</dbReference>
<dbReference type="CDD" id="cd06261">
    <property type="entry name" value="TM_PBP2"/>
    <property type="match status" value="1"/>
</dbReference>
<keyword evidence="5 7" id="KW-1133">Transmembrane helix</keyword>
<dbReference type="PROSITE" id="PS50928">
    <property type="entry name" value="ABC_TM1"/>
    <property type="match status" value="1"/>
</dbReference>
<feature type="transmembrane region" description="Helical" evidence="7">
    <location>
        <begin position="135"/>
        <end position="158"/>
    </location>
</feature>
<dbReference type="PANTHER" id="PTHR30043">
    <property type="entry name" value="PHOSPHONATES TRANSPORT SYSTEM PERMEASE PROTEIN"/>
    <property type="match status" value="1"/>
</dbReference>
<feature type="transmembrane region" description="Helical" evidence="7">
    <location>
        <begin position="231"/>
        <end position="251"/>
    </location>
</feature>
<proteinExistence type="inferred from homology"/>
<keyword evidence="10" id="KW-1185">Reference proteome</keyword>
<evidence type="ECO:0000256" key="5">
    <source>
        <dbReference type="ARBA" id="ARBA00022989"/>
    </source>
</evidence>
<evidence type="ECO:0000259" key="8">
    <source>
        <dbReference type="PROSITE" id="PS50928"/>
    </source>
</evidence>
<organism evidence="9 10">
    <name type="scientific">Roseibium polysiphoniae</name>
    <dbReference type="NCBI Taxonomy" id="2571221"/>
    <lineage>
        <taxon>Bacteria</taxon>
        <taxon>Pseudomonadati</taxon>
        <taxon>Pseudomonadota</taxon>
        <taxon>Alphaproteobacteria</taxon>
        <taxon>Hyphomicrobiales</taxon>
        <taxon>Stappiaceae</taxon>
        <taxon>Roseibium</taxon>
    </lineage>
</organism>
<dbReference type="InterPro" id="IPR000515">
    <property type="entry name" value="MetI-like"/>
</dbReference>
<feature type="transmembrane region" description="Helical" evidence="7">
    <location>
        <begin position="87"/>
        <end position="109"/>
    </location>
</feature>
<dbReference type="SUPFAM" id="SSF161098">
    <property type="entry name" value="MetI-like"/>
    <property type="match status" value="1"/>
</dbReference>
<dbReference type="NCBIfam" id="TIGR01097">
    <property type="entry name" value="PhnE"/>
    <property type="match status" value="1"/>
</dbReference>
<evidence type="ECO:0000256" key="3">
    <source>
        <dbReference type="ARBA" id="ARBA00022475"/>
    </source>
</evidence>
<accession>A0ABR9CCV0</accession>
<sequence length="260" mass="27810">MTTSPSLSRSSEDVDAVLAHEKSARLRNLIGTGLVALFVLACLWLTETLNGPRLAEGLPAIGVILGEMVPPDFTRWQRWLSPLLDTLAMSVAGTALAVALSLPLGFLAAQNTTPNTTTYHIARLILNILRSIPELIMGIIFVAAVGFGMLPGVLALGLHSVGMVGKFFAEATGASKLQVIQSSVFPQVFPQFGDVTMYRWEYNFRASTVMGMVGASGIGTELVGSLRLLDYPQVGAILLVILGAVTLVDLLSTRLRRAFK</sequence>
<dbReference type="Proteomes" id="UP000615687">
    <property type="component" value="Unassembled WGS sequence"/>
</dbReference>
<comment type="subcellular location">
    <subcellularLocation>
        <location evidence="1 7">Cell membrane</location>
        <topology evidence="1 7">Multi-pass membrane protein</topology>
    </subcellularLocation>
</comment>
<dbReference type="RefSeq" id="WP_192110153.1">
    <property type="nucleotide sequence ID" value="NZ_JACYXJ010000005.1"/>
</dbReference>
<dbReference type="Gene3D" id="1.10.3720.10">
    <property type="entry name" value="MetI-like"/>
    <property type="match status" value="1"/>
</dbReference>
<evidence type="ECO:0000256" key="6">
    <source>
        <dbReference type="ARBA" id="ARBA00023136"/>
    </source>
</evidence>
<keyword evidence="6 7" id="KW-0472">Membrane</keyword>
<keyword evidence="3" id="KW-1003">Cell membrane</keyword>
<dbReference type="InterPro" id="IPR005769">
    <property type="entry name" value="PhnE/PtxC"/>
</dbReference>
<feature type="domain" description="ABC transmembrane type-1" evidence="8">
    <location>
        <begin position="83"/>
        <end position="260"/>
    </location>
</feature>
<dbReference type="EMBL" id="JACYXJ010000005">
    <property type="protein sequence ID" value="MBD8877726.1"/>
    <property type="molecule type" value="Genomic_DNA"/>
</dbReference>
<evidence type="ECO:0000256" key="7">
    <source>
        <dbReference type="RuleBase" id="RU363032"/>
    </source>
</evidence>
<protein>
    <submittedName>
        <fullName evidence="9">Phosphonate ABC transporter, permease protein PhnE</fullName>
    </submittedName>
</protein>
<keyword evidence="2 7" id="KW-0813">Transport</keyword>
<evidence type="ECO:0000256" key="1">
    <source>
        <dbReference type="ARBA" id="ARBA00004651"/>
    </source>
</evidence>